<dbReference type="EMBL" id="HBIO01005784">
    <property type="protein sequence ID" value="CAE0459305.1"/>
    <property type="molecule type" value="Transcribed_RNA"/>
</dbReference>
<name>A0A7S3PY35_9STRA</name>
<dbReference type="SUPFAM" id="SSF53335">
    <property type="entry name" value="S-adenosyl-L-methionine-dependent methyltransferases"/>
    <property type="match status" value="1"/>
</dbReference>
<evidence type="ECO:0000259" key="1">
    <source>
        <dbReference type="Pfam" id="PF08241"/>
    </source>
</evidence>
<organism evidence="2">
    <name type="scientific">Chaetoceros debilis</name>
    <dbReference type="NCBI Taxonomy" id="122233"/>
    <lineage>
        <taxon>Eukaryota</taxon>
        <taxon>Sar</taxon>
        <taxon>Stramenopiles</taxon>
        <taxon>Ochrophyta</taxon>
        <taxon>Bacillariophyta</taxon>
        <taxon>Coscinodiscophyceae</taxon>
        <taxon>Chaetocerotophycidae</taxon>
        <taxon>Chaetocerotales</taxon>
        <taxon>Chaetocerotaceae</taxon>
        <taxon>Chaetoceros</taxon>
    </lineage>
</organism>
<reference evidence="2" key="1">
    <citation type="submission" date="2021-01" db="EMBL/GenBank/DDBJ databases">
        <authorList>
            <person name="Corre E."/>
            <person name="Pelletier E."/>
            <person name="Niang G."/>
            <person name="Scheremetjew M."/>
            <person name="Finn R."/>
            <person name="Kale V."/>
            <person name="Holt S."/>
            <person name="Cochrane G."/>
            <person name="Meng A."/>
            <person name="Brown T."/>
            <person name="Cohen L."/>
        </authorList>
    </citation>
    <scope>NUCLEOTIDE SEQUENCE</scope>
    <source>
        <strain evidence="2">MM31A-1</strain>
    </source>
</reference>
<dbReference type="GO" id="GO:0008757">
    <property type="term" value="F:S-adenosylmethionine-dependent methyltransferase activity"/>
    <property type="evidence" value="ECO:0007669"/>
    <property type="project" value="InterPro"/>
</dbReference>
<dbReference type="InterPro" id="IPR029063">
    <property type="entry name" value="SAM-dependent_MTases_sf"/>
</dbReference>
<sequence length="305" mass="34029">MKSDFLLYASIITSASAFSPGASNRRMKGTFTSLDASKLICSFDKDDFALETGEWPYTAADIGRLDPTDDASFYDEPRFVTHIDDQAIESLTDYYREEFGAVYKAKQEKTPGSKLDILDLCSSWISHFPTELEEKYGMTVGIGMNEEELTANKQLYMHYAQDLNKNPKLSQFEDNSFDIITNVVSVDYLVRPKEIFEECHRVLRPGGVALMSFSNRCFASKAVAMWLQADDIGRLTLVGSYFHYSADWADIDALDIKKPQVDTPKRPSVAEIMGNPTKAFAWASAAGAVAKMNSGDPMFVVKGTK</sequence>
<dbReference type="InterPro" id="IPR013216">
    <property type="entry name" value="Methyltransf_11"/>
</dbReference>
<protein>
    <recommendedName>
        <fullName evidence="1">Methyltransferase type 11 domain-containing protein</fullName>
    </recommendedName>
</protein>
<dbReference type="Gene3D" id="3.40.50.150">
    <property type="entry name" value="Vaccinia Virus protein VP39"/>
    <property type="match status" value="1"/>
</dbReference>
<gene>
    <name evidence="2" type="ORF">CDEB00056_LOCUS4146</name>
</gene>
<accession>A0A7S3PY35</accession>
<evidence type="ECO:0000313" key="2">
    <source>
        <dbReference type="EMBL" id="CAE0459305.1"/>
    </source>
</evidence>
<dbReference type="PANTHER" id="PTHR43036:SF2">
    <property type="entry name" value="OS04G0481300 PROTEIN"/>
    <property type="match status" value="1"/>
</dbReference>
<dbReference type="PANTHER" id="PTHR43036">
    <property type="entry name" value="OSJNBB0011N17.9 PROTEIN"/>
    <property type="match status" value="1"/>
</dbReference>
<dbReference type="CDD" id="cd02440">
    <property type="entry name" value="AdoMet_MTases"/>
    <property type="match status" value="1"/>
</dbReference>
<feature type="domain" description="Methyltransferase type 11" evidence="1">
    <location>
        <begin position="132"/>
        <end position="210"/>
    </location>
</feature>
<dbReference type="Pfam" id="PF08241">
    <property type="entry name" value="Methyltransf_11"/>
    <property type="match status" value="1"/>
</dbReference>
<proteinExistence type="predicted"/>
<dbReference type="AlphaFoldDB" id="A0A7S3PY35"/>